<gene>
    <name evidence="3" type="ORF">A3E29_01265</name>
</gene>
<keyword evidence="1" id="KW-0812">Transmembrane</keyword>
<protein>
    <recommendedName>
        <fullName evidence="2">DUF11 domain-containing protein</fullName>
    </recommendedName>
</protein>
<proteinExistence type="predicted"/>
<evidence type="ECO:0000313" key="3">
    <source>
        <dbReference type="EMBL" id="OGE90738.1"/>
    </source>
</evidence>
<dbReference type="EMBL" id="MFEY01000004">
    <property type="protein sequence ID" value="OGE90738.1"/>
    <property type="molecule type" value="Genomic_DNA"/>
</dbReference>
<dbReference type="Proteomes" id="UP000177682">
    <property type="component" value="Unassembled WGS sequence"/>
</dbReference>
<dbReference type="PANTHER" id="PTHR34819:SF3">
    <property type="entry name" value="CELL SURFACE PROTEIN"/>
    <property type="match status" value="1"/>
</dbReference>
<sequence length="589" mass="63243">MEDQILDDKTRSEIPVEYNNPDRGFRHWFKKNTVWIAAAAALLLIAGIFWYFLSGNNSIAPKSSNVLLLIKGPSQITSNNEAEYTITYRNGENADLVGLTLEIFYPSGWTFKSATPMPTMAGGSSFNLPPVPAGQDSAVVVRGKLSGSTGEDKQIKARLQYKLSNFNSIFVIEESIHTNILPPDLTMDIAGPVDVIGGQDTTFSVTFTNVTPQDFDNLAVELSYPPGYIFSSSEQPPSRGNNFWKLPKLLTNSSASLDITGSFTGDANSQQLVTAWLGQIINNNFAPQITATATFRIVPAALSLSVSADHKDFVRLGETINYDLDYSNKGNIGLNNLVIAVQLESPAIDYARIVASDAIITNHTITWKAATSPGLSILSPNEAGRLRFSVPLRSTIGSNLKNQSVAVSASISSDEASKPTKALASSLKLISSLDLQVQGDFVSGSAPMEVGKPTLFAVTFLLSNSSNDSTDTQVVASMPLAPSAWKNVIVPDSEKSRLVYDSNSGKIRWLLGTVPAFTGKFSPAAKVTFQIEVTPTDSDRNKPMILLKDIAATGTDAFVGQALQTVPIAVVDTASIDDDTLNNKGTTVQ</sequence>
<feature type="domain" description="DUF11" evidence="2">
    <location>
        <begin position="197"/>
        <end position="267"/>
    </location>
</feature>
<dbReference type="Pfam" id="PF01345">
    <property type="entry name" value="DUF11"/>
    <property type="match status" value="1"/>
</dbReference>
<dbReference type="AlphaFoldDB" id="A0A1F5PLC3"/>
<feature type="transmembrane region" description="Helical" evidence="1">
    <location>
        <begin position="33"/>
        <end position="53"/>
    </location>
</feature>
<comment type="caution">
    <text evidence="3">The sequence shown here is derived from an EMBL/GenBank/DDBJ whole genome shotgun (WGS) entry which is preliminary data.</text>
</comment>
<dbReference type="PANTHER" id="PTHR34819">
    <property type="entry name" value="LARGE CYSTEINE-RICH PERIPLASMIC PROTEIN OMCB"/>
    <property type="match status" value="1"/>
</dbReference>
<evidence type="ECO:0000313" key="4">
    <source>
        <dbReference type="Proteomes" id="UP000177682"/>
    </source>
</evidence>
<organism evidence="3 4">
    <name type="scientific">Candidatus Doudnabacteria bacterium RIFCSPHIGHO2_12_FULL_48_16</name>
    <dbReference type="NCBI Taxonomy" id="1817838"/>
    <lineage>
        <taxon>Bacteria</taxon>
        <taxon>Candidatus Doudnaibacteriota</taxon>
    </lineage>
</organism>
<keyword evidence="1" id="KW-1133">Transmembrane helix</keyword>
<keyword evidence="1" id="KW-0472">Membrane</keyword>
<evidence type="ECO:0000256" key="1">
    <source>
        <dbReference type="SAM" id="Phobius"/>
    </source>
</evidence>
<evidence type="ECO:0000259" key="2">
    <source>
        <dbReference type="Pfam" id="PF01345"/>
    </source>
</evidence>
<accession>A0A1F5PLC3</accession>
<reference evidence="3 4" key="1">
    <citation type="journal article" date="2016" name="Nat. Commun.">
        <title>Thousands of microbial genomes shed light on interconnected biogeochemical processes in an aquifer system.</title>
        <authorList>
            <person name="Anantharaman K."/>
            <person name="Brown C.T."/>
            <person name="Hug L.A."/>
            <person name="Sharon I."/>
            <person name="Castelle C.J."/>
            <person name="Probst A.J."/>
            <person name="Thomas B.C."/>
            <person name="Singh A."/>
            <person name="Wilkins M.J."/>
            <person name="Karaoz U."/>
            <person name="Brodie E.L."/>
            <person name="Williams K.H."/>
            <person name="Hubbard S.S."/>
            <person name="Banfield J.F."/>
        </authorList>
    </citation>
    <scope>NUCLEOTIDE SEQUENCE [LARGE SCALE GENOMIC DNA]</scope>
</reference>
<dbReference type="InterPro" id="IPR051172">
    <property type="entry name" value="Chlamydia_OmcB"/>
</dbReference>
<name>A0A1F5PLC3_9BACT</name>
<dbReference type="InterPro" id="IPR001434">
    <property type="entry name" value="OmcB-like_DUF11"/>
</dbReference>